<evidence type="ECO:0000313" key="2">
    <source>
        <dbReference type="Proteomes" id="UP000615760"/>
    </source>
</evidence>
<gene>
    <name evidence="1" type="ORF">GCM10007424_26660</name>
</gene>
<dbReference type="Proteomes" id="UP000615760">
    <property type="component" value="Unassembled WGS sequence"/>
</dbReference>
<dbReference type="EMBL" id="BMJE01000008">
    <property type="protein sequence ID" value="GGB85288.1"/>
    <property type="molecule type" value="Genomic_DNA"/>
</dbReference>
<keyword evidence="2" id="KW-1185">Reference proteome</keyword>
<organism evidence="1 2">
    <name type="scientific">Flavobacterium suaedae</name>
    <dbReference type="NCBI Taxonomy" id="1767027"/>
    <lineage>
        <taxon>Bacteria</taxon>
        <taxon>Pseudomonadati</taxon>
        <taxon>Bacteroidota</taxon>
        <taxon>Flavobacteriia</taxon>
        <taxon>Flavobacteriales</taxon>
        <taxon>Flavobacteriaceae</taxon>
        <taxon>Flavobacterium</taxon>
    </lineage>
</organism>
<evidence type="ECO:0008006" key="3">
    <source>
        <dbReference type="Google" id="ProtNLM"/>
    </source>
</evidence>
<dbReference type="RefSeq" id="WP_188621812.1">
    <property type="nucleotide sequence ID" value="NZ_BMJE01000008.1"/>
</dbReference>
<evidence type="ECO:0000313" key="1">
    <source>
        <dbReference type="EMBL" id="GGB85288.1"/>
    </source>
</evidence>
<proteinExistence type="predicted"/>
<comment type="caution">
    <text evidence="1">The sequence shown here is derived from an EMBL/GenBank/DDBJ whole genome shotgun (WGS) entry which is preliminary data.</text>
</comment>
<name>A0ABQ1K3N4_9FLAO</name>
<reference evidence="2" key="1">
    <citation type="journal article" date="2019" name="Int. J. Syst. Evol. Microbiol.">
        <title>The Global Catalogue of Microorganisms (GCM) 10K type strain sequencing project: providing services to taxonomists for standard genome sequencing and annotation.</title>
        <authorList>
            <consortium name="The Broad Institute Genomics Platform"/>
            <consortium name="The Broad Institute Genome Sequencing Center for Infectious Disease"/>
            <person name="Wu L."/>
            <person name="Ma J."/>
        </authorList>
    </citation>
    <scope>NUCLEOTIDE SEQUENCE [LARGE SCALE GENOMIC DNA]</scope>
    <source>
        <strain evidence="2">CGMCC 1.15461</strain>
    </source>
</reference>
<protein>
    <recommendedName>
        <fullName evidence="3">DUF4377 domain-containing protein</fullName>
    </recommendedName>
</protein>
<accession>A0ABQ1K3N4</accession>
<sequence length="160" mass="18819">MKNLLYKYTFSLFVVFIVSISQGYAQNELKVNIVLIVDNELVTSGVEMNFVSKEGEVLLNHSYTVGKELIADIETFYQEVYLEFDYIGKDSSKNFETYHYKIEFPLGYIYNTKFAVIRIYNLDKKEFKEAFCKSAKDYIVNIENQVYTQGTIQCKEFKQF</sequence>